<organism evidence="5 6">
    <name type="scientific">Phycomyces blakesleeanus (strain ATCC 8743b / DSM 1359 / FGSC 10004 / NBRC 33097 / NRRL 1555)</name>
    <dbReference type="NCBI Taxonomy" id="763407"/>
    <lineage>
        <taxon>Eukaryota</taxon>
        <taxon>Fungi</taxon>
        <taxon>Fungi incertae sedis</taxon>
        <taxon>Mucoromycota</taxon>
        <taxon>Mucoromycotina</taxon>
        <taxon>Mucoromycetes</taxon>
        <taxon>Mucorales</taxon>
        <taxon>Phycomycetaceae</taxon>
        <taxon>Phycomyces</taxon>
    </lineage>
</organism>
<dbReference type="PROSITE" id="PS00061">
    <property type="entry name" value="ADH_SHORT"/>
    <property type="match status" value="1"/>
</dbReference>
<evidence type="ECO:0000313" key="6">
    <source>
        <dbReference type="Proteomes" id="UP000077315"/>
    </source>
</evidence>
<protein>
    <submittedName>
        <fullName evidence="5">Uncharacterized protein</fullName>
    </submittedName>
</protein>
<evidence type="ECO:0000256" key="4">
    <source>
        <dbReference type="RuleBase" id="RU000363"/>
    </source>
</evidence>
<sequence length="256" mass="27461">MSSPVIIITGASRGIGRSATFLALSKFNARVVAVARDESRLIALKLEAQAMGKADNLITVTGDVTNETTNSNAVDQALSTWGQLDAIIANAGVLEPVDTIANGSLEVFKHLFDVNFFSIIDLCQKALPHLRKTKGSIIMVSSGAALKGYRAWGAYGSSKAALNHLTNTLSVEEPDVTTIAIRPGVVDTEMQGLLRSIGKDTMEGDYQKFVDLYEAGKLIKPEQPAHVLAALAAKAPKELSGRFISWDEDILAEYRS</sequence>
<dbReference type="OrthoDB" id="153074at2759"/>
<comment type="similarity">
    <text evidence="1 4">Belongs to the short-chain dehydrogenases/reductases (SDR) family.</text>
</comment>
<dbReference type="VEuPathDB" id="FungiDB:PHYBLDRAFT_61319"/>
<dbReference type="Pfam" id="PF00106">
    <property type="entry name" value="adh_short"/>
    <property type="match status" value="1"/>
</dbReference>
<dbReference type="InParanoid" id="A0A167MZT8"/>
<evidence type="ECO:0000256" key="1">
    <source>
        <dbReference type="ARBA" id="ARBA00006484"/>
    </source>
</evidence>
<evidence type="ECO:0000256" key="2">
    <source>
        <dbReference type="ARBA" id="ARBA00022857"/>
    </source>
</evidence>
<dbReference type="AlphaFoldDB" id="A0A167MZT8"/>
<accession>A0A167MZT8</accession>
<evidence type="ECO:0000256" key="3">
    <source>
        <dbReference type="ARBA" id="ARBA00023002"/>
    </source>
</evidence>
<dbReference type="InterPro" id="IPR002347">
    <property type="entry name" value="SDR_fam"/>
</dbReference>
<dbReference type="GO" id="GO:0050664">
    <property type="term" value="F:oxidoreductase activity, acting on NAD(P)H, oxygen as acceptor"/>
    <property type="evidence" value="ECO:0007669"/>
    <property type="project" value="TreeGrafter"/>
</dbReference>
<dbReference type="Gene3D" id="3.40.50.720">
    <property type="entry name" value="NAD(P)-binding Rossmann-like Domain"/>
    <property type="match status" value="1"/>
</dbReference>
<dbReference type="SUPFAM" id="SSF51735">
    <property type="entry name" value="NAD(P)-binding Rossmann-fold domains"/>
    <property type="match status" value="1"/>
</dbReference>
<gene>
    <name evidence="5" type="ORF">PHYBLDRAFT_61319</name>
</gene>
<dbReference type="EMBL" id="KV440978">
    <property type="protein sequence ID" value="OAD74624.1"/>
    <property type="molecule type" value="Genomic_DNA"/>
</dbReference>
<dbReference type="GeneID" id="29001694"/>
<evidence type="ECO:0000313" key="5">
    <source>
        <dbReference type="EMBL" id="OAD74624.1"/>
    </source>
</evidence>
<proteinExistence type="inferred from homology"/>
<dbReference type="InterPro" id="IPR020904">
    <property type="entry name" value="Sc_DH/Rdtase_CS"/>
</dbReference>
<keyword evidence="6" id="KW-1185">Reference proteome</keyword>
<dbReference type="PRINTS" id="PR00080">
    <property type="entry name" value="SDRFAMILY"/>
</dbReference>
<dbReference type="PANTHER" id="PTHR43008">
    <property type="entry name" value="BENZIL REDUCTASE"/>
    <property type="match status" value="1"/>
</dbReference>
<dbReference type="PRINTS" id="PR00081">
    <property type="entry name" value="GDHRDH"/>
</dbReference>
<name>A0A167MZT8_PHYB8</name>
<dbReference type="FunFam" id="3.40.50.720:FF:000281">
    <property type="entry name" value="Uncharacterized oxidoreductase YIR035C"/>
    <property type="match status" value="1"/>
</dbReference>
<keyword evidence="2" id="KW-0521">NADP</keyword>
<dbReference type="PANTHER" id="PTHR43008:SF8">
    <property type="entry name" value="BENZIL REDUCTASE ((S)-BENZOIN FORMING) IRC24"/>
    <property type="match status" value="1"/>
</dbReference>
<keyword evidence="3" id="KW-0560">Oxidoreductase</keyword>
<reference evidence="6" key="1">
    <citation type="submission" date="2015-06" db="EMBL/GenBank/DDBJ databases">
        <title>Expansion of signal transduction pathways in fungi by whole-genome duplication.</title>
        <authorList>
            <consortium name="DOE Joint Genome Institute"/>
            <person name="Corrochano L.M."/>
            <person name="Kuo A."/>
            <person name="Marcet-Houben M."/>
            <person name="Polaino S."/>
            <person name="Salamov A."/>
            <person name="Villalobos J.M."/>
            <person name="Alvarez M.I."/>
            <person name="Avalos J."/>
            <person name="Benito E.P."/>
            <person name="Benoit I."/>
            <person name="Burger G."/>
            <person name="Camino L.P."/>
            <person name="Canovas D."/>
            <person name="Cerda-Olmedo E."/>
            <person name="Cheng J.-F."/>
            <person name="Dominguez A."/>
            <person name="Elias M."/>
            <person name="Eslava A.P."/>
            <person name="Glaser F."/>
            <person name="Grimwood J."/>
            <person name="Gutierrez G."/>
            <person name="Heitman J."/>
            <person name="Henrissat B."/>
            <person name="Iturriaga E.A."/>
            <person name="Lang B.F."/>
            <person name="Lavin J.L."/>
            <person name="Lee S."/>
            <person name="Li W."/>
            <person name="Lindquist E."/>
            <person name="Lopez-Garcia S."/>
            <person name="Luque E.M."/>
            <person name="Marcos A.T."/>
            <person name="Martin J."/>
            <person name="McCluskey K."/>
            <person name="Medina H.R."/>
            <person name="Miralles-Duran A."/>
            <person name="Miyazaki A."/>
            <person name="Munoz-Torres E."/>
            <person name="Oguiza J.A."/>
            <person name="Ohm R."/>
            <person name="Olmedo M."/>
            <person name="Orejas M."/>
            <person name="Ortiz-Castellanos L."/>
            <person name="Pisabarro A.G."/>
            <person name="Rodriguez-Romero J."/>
            <person name="Ruiz-Herrera J."/>
            <person name="Ruiz-Vazquez R."/>
            <person name="Sanz C."/>
            <person name="Schackwitz W."/>
            <person name="Schmutz J."/>
            <person name="Shahriari M."/>
            <person name="Shelest E."/>
            <person name="Silva-Franco F."/>
            <person name="Soanes D."/>
            <person name="Syed K."/>
            <person name="Tagua V.G."/>
            <person name="Talbot N.J."/>
            <person name="Thon M."/>
            <person name="De vries R.P."/>
            <person name="Wiebenga A."/>
            <person name="Yadav J.S."/>
            <person name="Braun E.L."/>
            <person name="Baker S."/>
            <person name="Garre V."/>
            <person name="Horwitz B."/>
            <person name="Torres-Martinez S."/>
            <person name="Idnurm A."/>
            <person name="Herrera-Estrella A."/>
            <person name="Gabaldon T."/>
            <person name="Grigoriev I.V."/>
        </authorList>
    </citation>
    <scope>NUCLEOTIDE SEQUENCE [LARGE SCALE GENOMIC DNA]</scope>
    <source>
        <strain evidence="6">NRRL 1555(-)</strain>
    </source>
</reference>
<dbReference type="STRING" id="763407.A0A167MZT8"/>
<dbReference type="Proteomes" id="UP000077315">
    <property type="component" value="Unassembled WGS sequence"/>
</dbReference>
<dbReference type="InterPro" id="IPR036291">
    <property type="entry name" value="NAD(P)-bd_dom_sf"/>
</dbReference>
<dbReference type="RefSeq" id="XP_018292664.1">
    <property type="nucleotide sequence ID" value="XM_018440788.1"/>
</dbReference>
<dbReference type="FunCoup" id="A0A167MZT8">
    <property type="interactions" value="28"/>
</dbReference>